<accession>A0A150JG38</accession>
<evidence type="ECO:0000313" key="6">
    <source>
        <dbReference type="EMBL" id="KYC57203.1"/>
    </source>
</evidence>
<gene>
    <name evidence="5" type="primary">taw2</name>
    <name evidence="5" type="ORF">AN188_00885</name>
    <name evidence="6" type="ORF">APG09_01128</name>
</gene>
<evidence type="ECO:0000256" key="2">
    <source>
        <dbReference type="ARBA" id="ARBA00022691"/>
    </source>
</evidence>
<dbReference type="Gene3D" id="3.40.50.150">
    <property type="entry name" value="Vaccinia Virus protein VP39"/>
    <property type="match status" value="1"/>
</dbReference>
<dbReference type="InterPro" id="IPR029063">
    <property type="entry name" value="SAM-dependent_MTases_sf"/>
</dbReference>
<dbReference type="InterPro" id="IPR030382">
    <property type="entry name" value="MeTrfase_TRM5/TYW2"/>
</dbReference>
<dbReference type="EMBL" id="LNJE01000013">
    <property type="protein sequence ID" value="KYC57203.1"/>
    <property type="molecule type" value="Genomic_DNA"/>
</dbReference>
<dbReference type="InterPro" id="IPR056744">
    <property type="entry name" value="TRM5/TYW2-like_N"/>
</dbReference>
<dbReference type="PATRIC" id="fig|1706435.3.peg.1121"/>
<dbReference type="AlphaFoldDB" id="A0A150JBJ9"/>
<accession>A0A150JBJ9</accession>
<dbReference type="GO" id="GO:0005737">
    <property type="term" value="C:cytoplasm"/>
    <property type="evidence" value="ECO:0007669"/>
    <property type="project" value="TreeGrafter"/>
</dbReference>
<dbReference type="SUPFAM" id="SSF53335">
    <property type="entry name" value="S-adenosyl-L-methionine-dependent methyltransferases"/>
    <property type="match status" value="1"/>
</dbReference>
<dbReference type="Proteomes" id="UP000092420">
    <property type="component" value="Unassembled WGS sequence"/>
</dbReference>
<evidence type="ECO:0000256" key="3">
    <source>
        <dbReference type="ARBA" id="ARBA00022694"/>
    </source>
</evidence>
<sequence length="282" mass="32743">MYFGSKYFVEDKRIKKLREQLKTKISSEDVQKIMKSYEQLGGIIIVSIPNEYEKFKEFIGNCFFESFECQTVLEKGFVSGEFRIPYYKRLVGDGFITIHKENGIYYKIDLSKVMFSSGNIAERIRMAHVSSPNEVIIDMFSGIGYFTLPLAKYGKAIVWSLEKNPNSYNLLLENINLNSLSGRVLPINIDCLDFNPNFKADRIIMGYFSDDEKFLLKALDMIKDGGVIHYHNTIAEKLEPHLKETIERVIAKKGKKLESIYYRKVKKYSPGVWHIVFDFKVI</sequence>
<dbReference type="EC" id="2.1.1.-" evidence="5"/>
<evidence type="ECO:0000259" key="4">
    <source>
        <dbReference type="PROSITE" id="PS51684"/>
    </source>
</evidence>
<keyword evidence="2" id="KW-0949">S-adenosyl-L-methionine</keyword>
<accession>A0A150JIX8</accession>
<dbReference type="EMBL" id="LNJB01000010">
    <property type="protein sequence ID" value="KYC54609.1"/>
    <property type="molecule type" value="Genomic_DNA"/>
</dbReference>
<proteinExistence type="predicted"/>
<keyword evidence="5" id="KW-0489">Methyltransferase</keyword>
<dbReference type="Pfam" id="PF25133">
    <property type="entry name" value="TYW2_N_2"/>
    <property type="match status" value="1"/>
</dbReference>
<dbReference type="GO" id="GO:0008175">
    <property type="term" value="F:tRNA methyltransferase activity"/>
    <property type="evidence" value="ECO:0007669"/>
    <property type="project" value="TreeGrafter"/>
</dbReference>
<evidence type="ECO:0000313" key="7">
    <source>
        <dbReference type="Proteomes" id="UP000092420"/>
    </source>
</evidence>
<organism evidence="5 7">
    <name type="scientific">Candidatus Methanofastidiosum methylothiophilum</name>
    <dbReference type="NCBI Taxonomy" id="1705564"/>
    <lineage>
        <taxon>Archaea</taxon>
        <taxon>Methanobacteriati</taxon>
        <taxon>Methanobacteriota</taxon>
        <taxon>Stenosarchaea group</taxon>
        <taxon>Candidatus Methanofastidiosia</taxon>
        <taxon>Candidatus Methanofastidiosales</taxon>
        <taxon>Candidatus Methanofastidiosaceae</taxon>
        <taxon>Candidatus Methanofastidiosum</taxon>
    </lineage>
</organism>
<evidence type="ECO:0000256" key="1">
    <source>
        <dbReference type="ARBA" id="ARBA00022679"/>
    </source>
</evidence>
<name>A0A150JBJ9_9EURY</name>
<dbReference type="Pfam" id="PF02475">
    <property type="entry name" value="TRM5-TYW2_MTfase"/>
    <property type="match status" value="1"/>
</dbReference>
<keyword evidence="1 5" id="KW-0808">Transferase</keyword>
<dbReference type="GO" id="GO:0030488">
    <property type="term" value="P:tRNA methylation"/>
    <property type="evidence" value="ECO:0007669"/>
    <property type="project" value="TreeGrafter"/>
</dbReference>
<evidence type="ECO:0000313" key="5">
    <source>
        <dbReference type="EMBL" id="KYC54609.1"/>
    </source>
</evidence>
<dbReference type="PATRIC" id="fig|1706433.3.peg.888"/>
<protein>
    <submittedName>
        <fullName evidence="5">tRNA wyosine derivatives biosynthesis protein Taw2</fullName>
        <ecNumber evidence="5">2.1.1.-</ecNumber>
    </submittedName>
</protein>
<dbReference type="CDD" id="cd02440">
    <property type="entry name" value="AdoMet_MTases"/>
    <property type="match status" value="1"/>
</dbReference>
<keyword evidence="3" id="KW-0819">tRNA processing</keyword>
<dbReference type="Gene3D" id="3.30.300.110">
    <property type="entry name" value="Met-10+ protein-like domains"/>
    <property type="match status" value="1"/>
</dbReference>
<dbReference type="PROSITE" id="PS51684">
    <property type="entry name" value="SAM_MT_TRM5_TYW2"/>
    <property type="match status" value="1"/>
</dbReference>
<dbReference type="InterPro" id="IPR056743">
    <property type="entry name" value="TRM5-TYW2-like_MTfase"/>
</dbReference>
<dbReference type="PANTHER" id="PTHR23245">
    <property type="entry name" value="TRNA METHYLTRANSFERASE"/>
    <property type="match status" value="1"/>
</dbReference>
<feature type="domain" description="SAM-dependent methyltransferase TRM5/TYW2-type" evidence="4">
    <location>
        <begin position="37"/>
        <end position="282"/>
    </location>
</feature>
<comment type="caution">
    <text evidence="5">The sequence shown here is derived from an EMBL/GenBank/DDBJ whole genome shotgun (WGS) entry which is preliminary data.</text>
</comment>
<reference evidence="5 7" key="1">
    <citation type="journal article" date="2016" name="ISME J.">
        <title>Chasing the elusive Euryarchaeota class WSA2: genomes reveal a uniquely fastidious methyl-reducing methanogen.</title>
        <authorList>
            <person name="Nobu M.K."/>
            <person name="Narihiro T."/>
            <person name="Kuroda K."/>
            <person name="Mei R."/>
            <person name="Liu W.T."/>
        </authorList>
    </citation>
    <scope>NUCLEOTIDE SEQUENCE [LARGE SCALE GENOMIC DNA]</scope>
    <source>
        <strain evidence="5">ADurb1013_Bin02101</strain>
        <strain evidence="6">ADurb1213_Bin02801</strain>
    </source>
</reference>